<evidence type="ECO:0000313" key="2">
    <source>
        <dbReference type="Proteomes" id="UP000233256"/>
    </source>
</evidence>
<dbReference type="EMBL" id="PGXC01000011">
    <property type="protein sequence ID" value="PKK89828.1"/>
    <property type="molecule type" value="Genomic_DNA"/>
</dbReference>
<protein>
    <recommendedName>
        <fullName evidence="3">(2Fe-2S) ferredoxin domain-containing protein</fullName>
    </recommendedName>
</protein>
<organism evidence="1 2">
    <name type="scientific">Candidatus Wallbacteria bacterium HGW-Wallbacteria-1</name>
    <dbReference type="NCBI Taxonomy" id="2013854"/>
    <lineage>
        <taxon>Bacteria</taxon>
        <taxon>Candidatus Walliibacteriota</taxon>
    </lineage>
</organism>
<evidence type="ECO:0000313" key="1">
    <source>
        <dbReference type="EMBL" id="PKK89828.1"/>
    </source>
</evidence>
<proteinExistence type="predicted"/>
<dbReference type="Gene3D" id="3.40.30.10">
    <property type="entry name" value="Glutaredoxin"/>
    <property type="match status" value="1"/>
</dbReference>
<reference evidence="1 2" key="1">
    <citation type="journal article" date="2017" name="ISME J.">
        <title>Potential for microbial H2 and metal transformations associated with novel bacteria and archaea in deep terrestrial subsurface sediments.</title>
        <authorList>
            <person name="Hernsdorf A.W."/>
            <person name="Amano Y."/>
            <person name="Miyakawa K."/>
            <person name="Ise K."/>
            <person name="Suzuki Y."/>
            <person name="Anantharaman K."/>
            <person name="Probst A."/>
            <person name="Burstein D."/>
            <person name="Thomas B.C."/>
            <person name="Banfield J.F."/>
        </authorList>
    </citation>
    <scope>NUCLEOTIDE SEQUENCE [LARGE SCALE GENOMIC DNA]</scope>
    <source>
        <strain evidence="1">HGW-Wallbacteria-1</strain>
    </source>
</reference>
<name>A0A2N1PN99_9BACT</name>
<evidence type="ECO:0008006" key="3">
    <source>
        <dbReference type="Google" id="ProtNLM"/>
    </source>
</evidence>
<sequence>MDRIRIRICLGTTCYVMGSSGLENLESFLPENLRDMVDVTGSNCLGFCRDREYGQAPYAMVDDRVVPMATVARLLEVIHEIIGERCR</sequence>
<dbReference type="Pfam" id="PF01257">
    <property type="entry name" value="2Fe-2S_thioredx"/>
    <property type="match status" value="1"/>
</dbReference>
<comment type="caution">
    <text evidence="1">The sequence shown here is derived from an EMBL/GenBank/DDBJ whole genome shotgun (WGS) entry which is preliminary data.</text>
</comment>
<dbReference type="SUPFAM" id="SSF52833">
    <property type="entry name" value="Thioredoxin-like"/>
    <property type="match status" value="1"/>
</dbReference>
<dbReference type="AlphaFoldDB" id="A0A2N1PN99"/>
<dbReference type="Proteomes" id="UP000233256">
    <property type="component" value="Unassembled WGS sequence"/>
</dbReference>
<gene>
    <name evidence="1" type="ORF">CVV64_12450</name>
</gene>
<accession>A0A2N1PN99</accession>
<dbReference type="InterPro" id="IPR036249">
    <property type="entry name" value="Thioredoxin-like_sf"/>
</dbReference>